<evidence type="ECO:0000256" key="1">
    <source>
        <dbReference type="SAM" id="MobiDB-lite"/>
    </source>
</evidence>
<organism evidence="2 3">
    <name type="scientific">Ceratobasidium theobromae</name>
    <dbReference type="NCBI Taxonomy" id="1582974"/>
    <lineage>
        <taxon>Eukaryota</taxon>
        <taxon>Fungi</taxon>
        <taxon>Dikarya</taxon>
        <taxon>Basidiomycota</taxon>
        <taxon>Agaricomycotina</taxon>
        <taxon>Agaricomycetes</taxon>
        <taxon>Cantharellales</taxon>
        <taxon>Ceratobasidiaceae</taxon>
        <taxon>Ceratobasidium</taxon>
    </lineage>
</organism>
<evidence type="ECO:0000313" key="3">
    <source>
        <dbReference type="Proteomes" id="UP000383932"/>
    </source>
</evidence>
<keyword evidence="3" id="KW-1185">Reference proteome</keyword>
<feature type="compositionally biased region" description="Low complexity" evidence="1">
    <location>
        <begin position="51"/>
        <end position="65"/>
    </location>
</feature>
<dbReference type="Proteomes" id="UP000383932">
    <property type="component" value="Unassembled WGS sequence"/>
</dbReference>
<comment type="caution">
    <text evidence="2">The sequence shown here is derived from an EMBL/GenBank/DDBJ whole genome shotgun (WGS) entry which is preliminary data.</text>
</comment>
<sequence length="141" mass="15237">MVFAKRKFDDSEVASHQAYVPLKLTKVAPSAEPTITEDVDMGNEDAPSPAPSLASLTTTTSSHSSPAYPHFDLYPFPSSGDADMMDSPASDFRKHSSSIYSRTDSTIGLMQPQTASNDLVHHGWVSLLTGFEAGIFPRDCL</sequence>
<proteinExistence type="predicted"/>
<gene>
    <name evidence="2" type="ORF">CTheo_3708</name>
</gene>
<dbReference type="OrthoDB" id="2574468at2759"/>
<reference evidence="2 3" key="1">
    <citation type="journal article" date="2019" name="Fungal Biol. Biotechnol.">
        <title>Draft genome sequence of fastidious pathogen Ceratobasidium theobromae, which causes vascular-streak dieback in Theobroma cacao.</title>
        <authorList>
            <person name="Ali S.S."/>
            <person name="Asman A."/>
            <person name="Shao J."/>
            <person name="Firmansyah A.P."/>
            <person name="Susilo A.W."/>
            <person name="Rosmana A."/>
            <person name="McMahon P."/>
            <person name="Junaid M."/>
            <person name="Guest D."/>
            <person name="Kheng T.Y."/>
            <person name="Meinhardt L.W."/>
            <person name="Bailey B.A."/>
        </authorList>
    </citation>
    <scope>NUCLEOTIDE SEQUENCE [LARGE SCALE GENOMIC DNA]</scope>
    <source>
        <strain evidence="2 3">CT2</strain>
    </source>
</reference>
<feature type="region of interest" description="Disordered" evidence="1">
    <location>
        <begin position="31"/>
        <end position="65"/>
    </location>
</feature>
<accession>A0A5N5QMQ2</accession>
<protein>
    <submittedName>
        <fullName evidence="2">Uncharacterized protein</fullName>
    </submittedName>
</protein>
<dbReference type="EMBL" id="SSOP01000052">
    <property type="protein sequence ID" value="KAB5592848.1"/>
    <property type="molecule type" value="Genomic_DNA"/>
</dbReference>
<evidence type="ECO:0000313" key="2">
    <source>
        <dbReference type="EMBL" id="KAB5592848.1"/>
    </source>
</evidence>
<name>A0A5N5QMQ2_9AGAM</name>
<dbReference type="AlphaFoldDB" id="A0A5N5QMQ2"/>